<dbReference type="GO" id="GO:0006152">
    <property type="term" value="P:purine nucleoside catabolic process"/>
    <property type="evidence" value="ECO:0007669"/>
    <property type="project" value="TreeGrafter"/>
</dbReference>
<dbReference type="InterPro" id="IPR001910">
    <property type="entry name" value="Inosine/uridine_hydrolase_dom"/>
</dbReference>
<dbReference type="GO" id="GO:0008477">
    <property type="term" value="F:purine nucleosidase activity"/>
    <property type="evidence" value="ECO:0007669"/>
    <property type="project" value="TreeGrafter"/>
</dbReference>
<dbReference type="InterPro" id="IPR023186">
    <property type="entry name" value="IUNH"/>
</dbReference>
<dbReference type="PANTHER" id="PTHR12304">
    <property type="entry name" value="INOSINE-URIDINE PREFERRING NUCLEOSIDE HYDROLASE"/>
    <property type="match status" value="1"/>
</dbReference>
<dbReference type="InterPro" id="IPR036452">
    <property type="entry name" value="Ribo_hydro-like"/>
</dbReference>
<protein>
    <submittedName>
        <fullName evidence="1">Nucleoside hydrolase</fullName>
    </submittedName>
</protein>
<comment type="caution">
    <text evidence="1">The sequence shown here is derived from an EMBL/GenBank/DDBJ whole genome shotgun (WGS) entry which is preliminary data.</text>
</comment>
<evidence type="ECO:0000313" key="2">
    <source>
        <dbReference type="Proteomes" id="UP000190696"/>
    </source>
</evidence>
<keyword evidence="1" id="KW-0378">Hydrolase</keyword>
<dbReference type="AlphaFoldDB" id="A0A0A0WYF5"/>
<reference evidence="1 2" key="1">
    <citation type="submission" date="2017-01" db="EMBL/GenBank/DDBJ databases">
        <title>Bacillus cereus isolates.</title>
        <authorList>
            <person name="Beno S.M."/>
        </authorList>
    </citation>
    <scope>NUCLEOTIDE SEQUENCE [LARGE SCALE GENOMIC DNA]</scope>
    <source>
        <strain evidence="1 2">FSL W7-1108</strain>
    </source>
</reference>
<organism evidence="1 2">
    <name type="scientific">Bacillus mycoides</name>
    <dbReference type="NCBI Taxonomy" id="1405"/>
    <lineage>
        <taxon>Bacteria</taxon>
        <taxon>Bacillati</taxon>
        <taxon>Bacillota</taxon>
        <taxon>Bacilli</taxon>
        <taxon>Bacillales</taxon>
        <taxon>Bacillaceae</taxon>
        <taxon>Bacillus</taxon>
        <taxon>Bacillus cereus group</taxon>
    </lineage>
</organism>
<evidence type="ECO:0000313" key="1">
    <source>
        <dbReference type="EMBL" id="OOR07214.1"/>
    </source>
</evidence>
<sequence>MSKKILIFCDPGIDDAIALLLAFFIDEIEIVGIVADYGNVPKEMAVQNAHFLKQKSRNRDMKIFGGSDRPLNGGPPAFFTNIHGKEGLGPIIPNEKLQNGEMENFFEVIPLIEQYKDELIIVSLGRLTSLAALFILCKNLMQQIKSYYVMGGSFLHPGNVTPVSEANFYGDPIAANIVLQSASNMYIYPLNVTQYSIVTPDMAEYIEAKGKASLVKPLFDHYYYGYYEKILPQLKGCPFHDTIPILALLDNSMFTYYKSPITVMTESYAQGASIGDFRSLVGPSPFTNRPSQQIAIDFDYNLFFKYFMSLMTDEQF</sequence>
<dbReference type="FunFam" id="3.90.245.10:FF:000005">
    <property type="entry name" value="Inosine-uridine preferring nucleoside hydrolase"/>
    <property type="match status" value="1"/>
</dbReference>
<name>A0A0A0WYF5_BACMY</name>
<gene>
    <name evidence="1" type="ORF">BW900_08720</name>
</gene>
<dbReference type="RefSeq" id="WP_002034741.1">
    <property type="nucleotide sequence ID" value="NZ_CP009746.1"/>
</dbReference>
<proteinExistence type="predicted"/>
<dbReference type="Proteomes" id="UP000190696">
    <property type="component" value="Unassembled WGS sequence"/>
</dbReference>
<dbReference type="KEGG" id="bww:bwei_4664"/>
<dbReference type="GO" id="GO:0005829">
    <property type="term" value="C:cytosol"/>
    <property type="evidence" value="ECO:0007669"/>
    <property type="project" value="TreeGrafter"/>
</dbReference>
<dbReference type="CDD" id="cd00455">
    <property type="entry name" value="nuc_hydro"/>
    <property type="match status" value="1"/>
</dbReference>
<accession>A0A0A0WYF5</accession>
<dbReference type="Gene3D" id="3.90.245.10">
    <property type="entry name" value="Ribonucleoside hydrolase-like"/>
    <property type="match status" value="1"/>
</dbReference>
<dbReference type="Pfam" id="PF01156">
    <property type="entry name" value="IU_nuc_hydro"/>
    <property type="match status" value="1"/>
</dbReference>
<dbReference type="PANTHER" id="PTHR12304:SF4">
    <property type="entry name" value="URIDINE NUCLEOSIDASE"/>
    <property type="match status" value="1"/>
</dbReference>
<dbReference type="EMBL" id="MUAI01000004">
    <property type="protein sequence ID" value="OOR07214.1"/>
    <property type="molecule type" value="Genomic_DNA"/>
</dbReference>
<dbReference type="SUPFAM" id="SSF53590">
    <property type="entry name" value="Nucleoside hydrolase"/>
    <property type="match status" value="1"/>
</dbReference>